<dbReference type="CDD" id="cd04301">
    <property type="entry name" value="NAT_SF"/>
    <property type="match status" value="1"/>
</dbReference>
<dbReference type="SUPFAM" id="SSF55729">
    <property type="entry name" value="Acyl-CoA N-acyltransferases (Nat)"/>
    <property type="match status" value="1"/>
</dbReference>
<dbReference type="Pfam" id="PF00583">
    <property type="entry name" value="Acetyltransf_1"/>
    <property type="match status" value="1"/>
</dbReference>
<dbReference type="Proteomes" id="UP000575898">
    <property type="component" value="Unassembled WGS sequence"/>
</dbReference>
<name>A0A840MIX5_9PROT</name>
<accession>A0A840MIX5</accession>
<feature type="domain" description="N-acetyltransferase" evidence="1">
    <location>
        <begin position="14"/>
        <end position="154"/>
    </location>
</feature>
<gene>
    <name evidence="2" type="ORF">HNQ59_002452</name>
</gene>
<protein>
    <submittedName>
        <fullName evidence="2">Putative acetyltransferase</fullName>
    </submittedName>
</protein>
<dbReference type="AlphaFoldDB" id="A0A840MIX5"/>
<dbReference type="PROSITE" id="PS51186">
    <property type="entry name" value="GNAT"/>
    <property type="match status" value="1"/>
</dbReference>
<keyword evidence="2" id="KW-0808">Transferase</keyword>
<evidence type="ECO:0000313" key="2">
    <source>
        <dbReference type="EMBL" id="MBB5019154.1"/>
    </source>
</evidence>
<dbReference type="EMBL" id="JACHHY010000014">
    <property type="protein sequence ID" value="MBB5019154.1"/>
    <property type="molecule type" value="Genomic_DNA"/>
</dbReference>
<dbReference type="InterPro" id="IPR000182">
    <property type="entry name" value="GNAT_dom"/>
</dbReference>
<keyword evidence="3" id="KW-1185">Reference proteome</keyword>
<comment type="caution">
    <text evidence="2">The sequence shown here is derived from an EMBL/GenBank/DDBJ whole genome shotgun (WGS) entry which is preliminary data.</text>
</comment>
<dbReference type="GO" id="GO:0016747">
    <property type="term" value="F:acyltransferase activity, transferring groups other than amino-acyl groups"/>
    <property type="evidence" value="ECO:0007669"/>
    <property type="project" value="InterPro"/>
</dbReference>
<sequence>MKIDLIRTELSALPIIRNLYQFYAYDSSDWEGSDVEENGQFYLDGDYLRRYWDEPGWSANLIKVNDEIAGFLLIEHDSLPDLPFPEFADLFLLKRFRRMGIGQQIVEGVMLATAHPWIVMSYEADETSQAFWQSIFERLPFHSVRTYLDPIQPDLRIFIINEPQ</sequence>
<proteinExistence type="predicted"/>
<evidence type="ECO:0000259" key="1">
    <source>
        <dbReference type="PROSITE" id="PS51186"/>
    </source>
</evidence>
<dbReference type="Gene3D" id="3.40.630.30">
    <property type="match status" value="1"/>
</dbReference>
<dbReference type="RefSeq" id="WP_184039519.1">
    <property type="nucleotide sequence ID" value="NZ_JACHHY010000014.1"/>
</dbReference>
<organism evidence="2 3">
    <name type="scientific">Chitinivorax tropicus</name>
    <dbReference type="NCBI Taxonomy" id="714531"/>
    <lineage>
        <taxon>Bacteria</taxon>
        <taxon>Pseudomonadati</taxon>
        <taxon>Pseudomonadota</taxon>
        <taxon>Betaproteobacteria</taxon>
        <taxon>Chitinivorax</taxon>
    </lineage>
</organism>
<dbReference type="InterPro" id="IPR016181">
    <property type="entry name" value="Acyl_CoA_acyltransferase"/>
</dbReference>
<reference evidence="2 3" key="1">
    <citation type="submission" date="2020-08" db="EMBL/GenBank/DDBJ databases">
        <title>Genomic Encyclopedia of Type Strains, Phase IV (KMG-IV): sequencing the most valuable type-strain genomes for metagenomic binning, comparative biology and taxonomic classification.</title>
        <authorList>
            <person name="Goeker M."/>
        </authorList>
    </citation>
    <scope>NUCLEOTIDE SEQUENCE [LARGE SCALE GENOMIC DNA]</scope>
    <source>
        <strain evidence="2 3">DSM 27165</strain>
    </source>
</reference>
<evidence type="ECO:0000313" key="3">
    <source>
        <dbReference type="Proteomes" id="UP000575898"/>
    </source>
</evidence>